<reference evidence="3 4" key="1">
    <citation type="submission" date="2016-12" db="EMBL/GenBank/DDBJ databases">
        <authorList>
            <person name="Song W.-J."/>
            <person name="Kurnit D.M."/>
        </authorList>
    </citation>
    <scope>NUCLEOTIDE SEQUENCE [LARGE SCALE GENOMIC DNA]</scope>
    <source>
        <strain evidence="3 4">STM7296</strain>
    </source>
</reference>
<feature type="domain" description="Integrase catalytic" evidence="2">
    <location>
        <begin position="314"/>
        <end position="533"/>
    </location>
</feature>
<dbReference type="STRING" id="1247936.BN2475_580055"/>
<gene>
    <name evidence="3" type="ORF">BN2475_580055</name>
</gene>
<dbReference type="PROSITE" id="PS50994">
    <property type="entry name" value="INTEGRASE"/>
    <property type="match status" value="1"/>
</dbReference>
<dbReference type="InterPro" id="IPR036397">
    <property type="entry name" value="RNaseH_sf"/>
</dbReference>
<dbReference type="RefSeq" id="WP_094782056.1">
    <property type="nucleotide sequence ID" value="NZ_CYGX02000058.1"/>
</dbReference>
<evidence type="ECO:0000259" key="2">
    <source>
        <dbReference type="PROSITE" id="PS50994"/>
    </source>
</evidence>
<dbReference type="OrthoDB" id="5439087at2"/>
<accession>A0A1N7SE48</accession>
<feature type="compositionally biased region" description="Polar residues" evidence="1">
    <location>
        <begin position="749"/>
        <end position="759"/>
    </location>
</feature>
<dbReference type="Proteomes" id="UP000187012">
    <property type="component" value="Unassembled WGS sequence"/>
</dbReference>
<dbReference type="SUPFAM" id="SSF53098">
    <property type="entry name" value="Ribonuclease H-like"/>
    <property type="match status" value="1"/>
</dbReference>
<feature type="region of interest" description="Disordered" evidence="1">
    <location>
        <begin position="749"/>
        <end position="769"/>
    </location>
</feature>
<dbReference type="EMBL" id="CYGX02000058">
    <property type="protein sequence ID" value="SIT45698.1"/>
    <property type="molecule type" value="Genomic_DNA"/>
</dbReference>
<evidence type="ECO:0000313" key="3">
    <source>
        <dbReference type="EMBL" id="SIT45698.1"/>
    </source>
</evidence>
<sequence>MPSPDVVNGVILEETLPYKKYKYHRVVRVYENDDLVFLQEVRPGERPPDSAMPRPESLSGIRRRLGKDLREVKECIRPASMQTTLTDEEHIACEERMGELYAFLWDDEANTVNEESLRLVLSKKSRRELVMRFAEQGGVALAELYRTITRFCWFGCTLSGFLPLDEWKGPRGSLFTAGKAGPVPAGARIAKRIREAGYDIRLSGLSRKERDPGRSCPSHYEARILDALKTHWVNSRLPMIAVYELFVREHFNAGVRTPNKQEIRKYKWHSVLTMRQFRRRANILIEKHNLRSAREGAEESIQKNRARHGKASSLAISACDIYDMDGTEFDFELSSSPERFRPCGRPTVLIAIDRFSGAIVGFFDWMGAEKSDAYLMLAFSAFTPKSALLEALGLPLNSWQAYGVPRGVFLDRGPACMSKATKTGFCRRTGIARIVAPPRRGDAKPHVESVFDKLRNALSWMPGSWVRPKTRKDADQWKFARANAYLTPSGFRELLVRAIIDYNNARFTPQNKTRDMRNVKIETTPEQIFLFSKGEIRGDANIEWSPQVVFSRLLNAESVTVSADGIHVKNRRYIGNGLADVFNSWKESASDRRTKPKILAAPIPFISSCYAWLKGPDDIVYLHESNEDHVGLQSVSHEEDNALHQYDLAEERVNEVTRASKSLVRTEQQKIIEQSVGINVSTQGRRTGSKQGVSAEKKRVLRTQSNMLGQEIGAMLGIPGMDAPTANPPNIRPDTREASSLLETQAASANRATNHTNTGAGPRPTTRGPTLAELYALRGKLNSRSS</sequence>
<name>A0A1N7SE48_9BURK</name>
<evidence type="ECO:0000256" key="1">
    <source>
        <dbReference type="SAM" id="MobiDB-lite"/>
    </source>
</evidence>
<protein>
    <recommendedName>
        <fullName evidence="2">Integrase catalytic domain-containing protein</fullName>
    </recommendedName>
</protein>
<proteinExistence type="predicted"/>
<dbReference type="InterPro" id="IPR001584">
    <property type="entry name" value="Integrase_cat-core"/>
</dbReference>
<dbReference type="GO" id="GO:0015074">
    <property type="term" value="P:DNA integration"/>
    <property type="evidence" value="ECO:0007669"/>
    <property type="project" value="InterPro"/>
</dbReference>
<dbReference type="GO" id="GO:0003676">
    <property type="term" value="F:nucleic acid binding"/>
    <property type="evidence" value="ECO:0007669"/>
    <property type="project" value="InterPro"/>
</dbReference>
<keyword evidence="4" id="KW-1185">Reference proteome</keyword>
<evidence type="ECO:0000313" key="4">
    <source>
        <dbReference type="Proteomes" id="UP000187012"/>
    </source>
</evidence>
<dbReference type="Gene3D" id="3.30.420.10">
    <property type="entry name" value="Ribonuclease H-like superfamily/Ribonuclease H"/>
    <property type="match status" value="1"/>
</dbReference>
<organism evidence="3 4">
    <name type="scientific">Paraburkholderia ribeironis</name>
    <dbReference type="NCBI Taxonomy" id="1247936"/>
    <lineage>
        <taxon>Bacteria</taxon>
        <taxon>Pseudomonadati</taxon>
        <taxon>Pseudomonadota</taxon>
        <taxon>Betaproteobacteria</taxon>
        <taxon>Burkholderiales</taxon>
        <taxon>Burkholderiaceae</taxon>
        <taxon>Paraburkholderia</taxon>
    </lineage>
</organism>
<dbReference type="InterPro" id="IPR012337">
    <property type="entry name" value="RNaseH-like_sf"/>
</dbReference>
<dbReference type="AlphaFoldDB" id="A0A1N7SE48"/>